<gene>
    <name evidence="3" type="ORF">FSCOSCO3_A016492</name>
</gene>
<protein>
    <submittedName>
        <fullName evidence="3">Uncharacterized protein LOC121895751</fullName>
    </submittedName>
</protein>
<feature type="non-terminal residue" evidence="3">
    <location>
        <position position="1"/>
    </location>
</feature>
<feature type="compositionally biased region" description="Low complexity" evidence="1">
    <location>
        <begin position="14"/>
        <end position="39"/>
    </location>
</feature>
<organism evidence="3 4">
    <name type="scientific">Scomber scombrus</name>
    <name type="common">Atlantic mackerel</name>
    <name type="synonym">Scomber vernalis</name>
    <dbReference type="NCBI Taxonomy" id="13677"/>
    <lineage>
        <taxon>Eukaryota</taxon>
        <taxon>Metazoa</taxon>
        <taxon>Chordata</taxon>
        <taxon>Craniata</taxon>
        <taxon>Vertebrata</taxon>
        <taxon>Euteleostomi</taxon>
        <taxon>Actinopterygii</taxon>
        <taxon>Neopterygii</taxon>
        <taxon>Teleostei</taxon>
        <taxon>Neoteleostei</taxon>
        <taxon>Acanthomorphata</taxon>
        <taxon>Pelagiaria</taxon>
        <taxon>Scombriformes</taxon>
        <taxon>Scombridae</taxon>
        <taxon>Scomber</taxon>
    </lineage>
</organism>
<keyword evidence="2" id="KW-0472">Membrane</keyword>
<dbReference type="EMBL" id="CAWUFR010002093">
    <property type="protein sequence ID" value="CAK6984700.1"/>
    <property type="molecule type" value="Genomic_DNA"/>
</dbReference>
<feature type="region of interest" description="Disordered" evidence="1">
    <location>
        <begin position="1"/>
        <end position="39"/>
    </location>
</feature>
<dbReference type="AlphaFoldDB" id="A0AAV1QMS9"/>
<evidence type="ECO:0000256" key="2">
    <source>
        <dbReference type="SAM" id="Phobius"/>
    </source>
</evidence>
<accession>A0AAV1QMS9</accession>
<dbReference type="Proteomes" id="UP001314229">
    <property type="component" value="Unassembled WGS sequence"/>
</dbReference>
<feature type="transmembrane region" description="Helical" evidence="2">
    <location>
        <begin position="61"/>
        <end position="81"/>
    </location>
</feature>
<evidence type="ECO:0000256" key="1">
    <source>
        <dbReference type="SAM" id="MobiDB-lite"/>
    </source>
</evidence>
<reference evidence="3 4" key="1">
    <citation type="submission" date="2024-01" db="EMBL/GenBank/DDBJ databases">
        <authorList>
            <person name="Alioto T."/>
            <person name="Alioto T."/>
            <person name="Gomez Garrido J."/>
        </authorList>
    </citation>
    <scope>NUCLEOTIDE SEQUENCE [LARGE SCALE GENOMIC DNA]</scope>
</reference>
<comment type="caution">
    <text evidence="3">The sequence shown here is derived from an EMBL/GenBank/DDBJ whole genome shotgun (WGS) entry which is preliminary data.</text>
</comment>
<evidence type="ECO:0000313" key="3">
    <source>
        <dbReference type="EMBL" id="CAK6984700.1"/>
    </source>
</evidence>
<keyword evidence="2" id="KW-0812">Transmembrane</keyword>
<proteinExistence type="predicted"/>
<name>A0AAV1QMS9_SCOSC</name>
<feature type="region of interest" description="Disordered" evidence="1">
    <location>
        <begin position="91"/>
        <end position="110"/>
    </location>
</feature>
<keyword evidence="2" id="KW-1133">Transmembrane helix</keyword>
<evidence type="ECO:0000313" key="4">
    <source>
        <dbReference type="Proteomes" id="UP001314229"/>
    </source>
</evidence>
<keyword evidence="4" id="KW-1185">Reference proteome</keyword>
<sequence length="131" mass="14351">QPLKNQTGLSDLFPTSVPSASTPATTQITSSGSFTPSSSFPETTEQFAAISDVSRPGHFRPLVVCVPVIVVLVAVVLLLVYKLMMRRNSGLNTRETSDSRNKELSVVNEYRPPVPMTENEIYSTFTETTNK</sequence>